<proteinExistence type="predicted"/>
<evidence type="ECO:0000313" key="4">
    <source>
        <dbReference type="Proteomes" id="UP000785200"/>
    </source>
</evidence>
<dbReference type="SUPFAM" id="SSF110857">
    <property type="entry name" value="Gamma-glutamyl cyclotransferase-like"/>
    <property type="match status" value="1"/>
</dbReference>
<evidence type="ECO:0000313" key="3">
    <source>
        <dbReference type="EMBL" id="KAG0649331.1"/>
    </source>
</evidence>
<dbReference type="InterPro" id="IPR009288">
    <property type="entry name" value="AIG2-like_dom"/>
</dbReference>
<name>A0A9P6VJM1_9HELO</name>
<comment type="caution">
    <text evidence="3">The sequence shown here is derived from an EMBL/GenBank/DDBJ whole genome shotgun (WGS) entry which is preliminary data.</text>
</comment>
<dbReference type="AlphaFoldDB" id="A0A9P6VJM1"/>
<feature type="region of interest" description="Disordered" evidence="1">
    <location>
        <begin position="1"/>
        <end position="31"/>
    </location>
</feature>
<dbReference type="InterPro" id="IPR036568">
    <property type="entry name" value="GGCT-like_sf"/>
</dbReference>
<feature type="compositionally biased region" description="Polar residues" evidence="1">
    <location>
        <begin position="15"/>
        <end position="29"/>
    </location>
</feature>
<reference evidence="3" key="1">
    <citation type="submission" date="2019-07" db="EMBL/GenBank/DDBJ databases">
        <title>Hyphodiscus hymeniophilus genome sequencing and assembly.</title>
        <authorList>
            <person name="Kramer G."/>
            <person name="Nodwell J."/>
        </authorList>
    </citation>
    <scope>NUCLEOTIDE SEQUENCE</scope>
    <source>
        <strain evidence="3">ATCC 34498</strain>
    </source>
</reference>
<feature type="domain" description="Gamma-glutamylcyclotransferase AIG2-like" evidence="2">
    <location>
        <begin position="41"/>
        <end position="112"/>
    </location>
</feature>
<organism evidence="3 4">
    <name type="scientific">Hyphodiscus hymeniophilus</name>
    <dbReference type="NCBI Taxonomy" id="353542"/>
    <lineage>
        <taxon>Eukaryota</taxon>
        <taxon>Fungi</taxon>
        <taxon>Dikarya</taxon>
        <taxon>Ascomycota</taxon>
        <taxon>Pezizomycotina</taxon>
        <taxon>Leotiomycetes</taxon>
        <taxon>Helotiales</taxon>
        <taxon>Hyphodiscaceae</taxon>
        <taxon>Hyphodiscus</taxon>
    </lineage>
</organism>
<dbReference type="Pfam" id="PF06094">
    <property type="entry name" value="GGACT"/>
    <property type="match status" value="1"/>
</dbReference>
<dbReference type="CDD" id="cd06661">
    <property type="entry name" value="GGCT_like"/>
    <property type="match status" value="1"/>
</dbReference>
<protein>
    <recommendedName>
        <fullName evidence="2">Gamma-glutamylcyclotransferase AIG2-like domain-containing protein</fullName>
    </recommendedName>
</protein>
<gene>
    <name evidence="3" type="ORF">D0Z07_4135</name>
</gene>
<dbReference type="EMBL" id="VNKQ01000008">
    <property type="protein sequence ID" value="KAG0649331.1"/>
    <property type="molecule type" value="Genomic_DNA"/>
</dbReference>
<dbReference type="Gene3D" id="3.10.490.10">
    <property type="entry name" value="Gamma-glutamyl cyclotransferase-like"/>
    <property type="match status" value="1"/>
</dbReference>
<dbReference type="OrthoDB" id="3262926at2759"/>
<dbReference type="Proteomes" id="UP000785200">
    <property type="component" value="Unassembled WGS sequence"/>
</dbReference>
<accession>A0A9P6VJM1</accession>
<dbReference type="InterPro" id="IPR013024">
    <property type="entry name" value="GGCT-like"/>
</dbReference>
<sequence length="150" mass="17646">MNKPSGGYEDWYPSDRTSQSRQAYDSSPNIDDDVGFRPQYFFLYGSLMDTKQLRKILRQEETPILQPASIEGWEVMMWGRYPALIFKPNSTTHGVACEIRKRREVEYLQQFDDGREVPGKTFVWNAGMEELKEASFDLKDWQMESLEKRT</sequence>
<keyword evidence="4" id="KW-1185">Reference proteome</keyword>
<evidence type="ECO:0000259" key="2">
    <source>
        <dbReference type="Pfam" id="PF06094"/>
    </source>
</evidence>
<evidence type="ECO:0000256" key="1">
    <source>
        <dbReference type="SAM" id="MobiDB-lite"/>
    </source>
</evidence>